<dbReference type="PANTHER" id="PTHR12072:SF4">
    <property type="entry name" value="CWF19-LIKE PROTEIN 1"/>
    <property type="match status" value="1"/>
</dbReference>
<reference evidence="7" key="1">
    <citation type="submission" date="2022-07" db="EMBL/GenBank/DDBJ databases">
        <title>Phylogenomic reconstructions and comparative analyses of Kickxellomycotina fungi.</title>
        <authorList>
            <person name="Reynolds N.K."/>
            <person name="Stajich J.E."/>
            <person name="Barry K."/>
            <person name="Grigoriev I.V."/>
            <person name="Crous P."/>
            <person name="Smith M.E."/>
        </authorList>
    </citation>
    <scope>NUCLEOTIDE SEQUENCE</scope>
    <source>
        <strain evidence="7">IMI 214461</strain>
    </source>
</reference>
<name>A0A9W8B8Y8_9FUNG</name>
<evidence type="ECO:0000313" key="8">
    <source>
        <dbReference type="Proteomes" id="UP001150907"/>
    </source>
</evidence>
<dbReference type="GO" id="GO:0071014">
    <property type="term" value="C:post-mRNA release spliceosomal complex"/>
    <property type="evidence" value="ECO:0007669"/>
    <property type="project" value="TreeGrafter"/>
</dbReference>
<evidence type="ECO:0000256" key="5">
    <source>
        <dbReference type="SAM" id="MobiDB-lite"/>
    </source>
</evidence>
<keyword evidence="1" id="KW-0479">Metal-binding</keyword>
<keyword evidence="2 4" id="KW-0863">Zinc-finger</keyword>
<comment type="caution">
    <text evidence="7">The sequence shown here is derived from an EMBL/GenBank/DDBJ whole genome shotgun (WGS) entry which is preliminary data.</text>
</comment>
<dbReference type="InterPro" id="IPR006767">
    <property type="entry name" value="Cwf19-like_C_dom-2"/>
</dbReference>
<dbReference type="InterPro" id="IPR001878">
    <property type="entry name" value="Znf_CCHC"/>
</dbReference>
<dbReference type="InterPro" id="IPR025829">
    <property type="entry name" value="Zn_knuckle_CX2CX3GHX4C"/>
</dbReference>
<dbReference type="Proteomes" id="UP001150907">
    <property type="component" value="Unassembled WGS sequence"/>
</dbReference>
<dbReference type="PROSITE" id="PS50158">
    <property type="entry name" value="ZF_CCHC"/>
    <property type="match status" value="2"/>
</dbReference>
<dbReference type="GO" id="GO:0008270">
    <property type="term" value="F:zinc ion binding"/>
    <property type="evidence" value="ECO:0007669"/>
    <property type="project" value="UniProtKB-KW"/>
</dbReference>
<dbReference type="AlphaFoldDB" id="A0A9W8B8Y8"/>
<proteinExistence type="predicted"/>
<sequence>MPRYHFAAGEGTFFERLPWKYSDKIRVGRGRDSAAHFTRFIGLGAVNESEREKERWFYAMNVSPLNYASQGKAPPAETPGNCTPNPLFRFGRLGSPLDSNNLPRTLAAIDSSTHPADSKDADRGRRAAPPPLSYVCRCCSQPGHWIQDCPVRDQGKRPRLDSDPPAGYICHGCKRTGHWRADCPASAAAAAGSGSSAAAGAHAKCWFCLANPDVDQNLMAAIGDDAYVAMAKGALVTGGSAPDGPKGHIGSIPGGGHVLIVPIVHTDSLRRARESGSDADKALCAEVDQWIAAVSSLFAEHDCVPLIFETCRYLPHVHSSLQMVPIPQTKAAKVRPTLDEMCQADGLSLKTSYPPDAADGYLAINDPADGTQLFIHIPRKSRTFNLQFGRRLAAHILGVPEREDWKKCVVAEKDEAAGRDRFIAAFAKFDFTR</sequence>
<dbReference type="GO" id="GO:0061632">
    <property type="term" value="F:RNA lariat debranching enzyme activator activity"/>
    <property type="evidence" value="ECO:0007669"/>
    <property type="project" value="TreeGrafter"/>
</dbReference>
<evidence type="ECO:0000256" key="1">
    <source>
        <dbReference type="ARBA" id="ARBA00022723"/>
    </source>
</evidence>
<dbReference type="Pfam" id="PF04677">
    <property type="entry name" value="CwfJ_C_1"/>
    <property type="match status" value="1"/>
</dbReference>
<dbReference type="PANTHER" id="PTHR12072">
    <property type="entry name" value="CWF19, CELL CYCLE CONTROL PROTEIN"/>
    <property type="match status" value="1"/>
</dbReference>
<dbReference type="GO" id="GO:0000398">
    <property type="term" value="P:mRNA splicing, via spliceosome"/>
    <property type="evidence" value="ECO:0007669"/>
    <property type="project" value="TreeGrafter"/>
</dbReference>
<dbReference type="OrthoDB" id="444325at2759"/>
<evidence type="ECO:0000256" key="4">
    <source>
        <dbReference type="PROSITE-ProRule" id="PRU00047"/>
    </source>
</evidence>
<dbReference type="InterPro" id="IPR006768">
    <property type="entry name" value="Cwf19-like_C_dom-1"/>
</dbReference>
<dbReference type="Gene3D" id="4.10.60.10">
    <property type="entry name" value="Zinc finger, CCHC-type"/>
    <property type="match status" value="2"/>
</dbReference>
<feature type="region of interest" description="Disordered" evidence="5">
    <location>
        <begin position="107"/>
        <end position="127"/>
    </location>
</feature>
<feature type="domain" description="CCHC-type" evidence="6">
    <location>
        <begin position="170"/>
        <end position="184"/>
    </location>
</feature>
<organism evidence="7 8">
    <name type="scientific">Coemansia thaxteri</name>
    <dbReference type="NCBI Taxonomy" id="2663907"/>
    <lineage>
        <taxon>Eukaryota</taxon>
        <taxon>Fungi</taxon>
        <taxon>Fungi incertae sedis</taxon>
        <taxon>Zoopagomycota</taxon>
        <taxon>Kickxellomycotina</taxon>
        <taxon>Kickxellomycetes</taxon>
        <taxon>Kickxellales</taxon>
        <taxon>Kickxellaceae</taxon>
        <taxon>Coemansia</taxon>
    </lineage>
</organism>
<gene>
    <name evidence="7" type="ORF">H4R26_005542</name>
</gene>
<protein>
    <recommendedName>
        <fullName evidence="6">CCHC-type domain-containing protein</fullName>
    </recommendedName>
</protein>
<evidence type="ECO:0000256" key="2">
    <source>
        <dbReference type="ARBA" id="ARBA00022771"/>
    </source>
</evidence>
<keyword evidence="3" id="KW-0862">Zinc</keyword>
<evidence type="ECO:0000313" key="7">
    <source>
        <dbReference type="EMBL" id="KAJ1998211.1"/>
    </source>
</evidence>
<dbReference type="Pfam" id="PF04676">
    <property type="entry name" value="CwfJ_C_2"/>
    <property type="match status" value="1"/>
</dbReference>
<dbReference type="SUPFAM" id="SSF57756">
    <property type="entry name" value="Retrovirus zinc finger-like domains"/>
    <property type="match status" value="2"/>
</dbReference>
<dbReference type="InterPro" id="IPR040194">
    <property type="entry name" value="Cwf19-like"/>
</dbReference>
<accession>A0A9W8B8Y8</accession>
<dbReference type="SMART" id="SM00343">
    <property type="entry name" value="ZnF_C2HC"/>
    <property type="match status" value="2"/>
</dbReference>
<feature type="compositionally biased region" description="Basic and acidic residues" evidence="5">
    <location>
        <begin position="116"/>
        <end position="125"/>
    </location>
</feature>
<feature type="domain" description="CCHC-type" evidence="6">
    <location>
        <begin position="136"/>
        <end position="150"/>
    </location>
</feature>
<keyword evidence="8" id="KW-1185">Reference proteome</keyword>
<dbReference type="EMBL" id="JANBQF010001040">
    <property type="protein sequence ID" value="KAJ1998211.1"/>
    <property type="molecule type" value="Genomic_DNA"/>
</dbReference>
<dbReference type="Pfam" id="PF13696">
    <property type="entry name" value="zf-CCHC_2"/>
    <property type="match status" value="2"/>
</dbReference>
<evidence type="ECO:0000259" key="6">
    <source>
        <dbReference type="PROSITE" id="PS50158"/>
    </source>
</evidence>
<dbReference type="InterPro" id="IPR036875">
    <property type="entry name" value="Znf_CCHC_sf"/>
</dbReference>
<evidence type="ECO:0000256" key="3">
    <source>
        <dbReference type="ARBA" id="ARBA00022833"/>
    </source>
</evidence>
<dbReference type="GO" id="GO:0003676">
    <property type="term" value="F:nucleic acid binding"/>
    <property type="evidence" value="ECO:0007669"/>
    <property type="project" value="InterPro"/>
</dbReference>